<evidence type="ECO:0000256" key="1">
    <source>
        <dbReference type="SAM" id="MobiDB-lite"/>
    </source>
</evidence>
<organism evidence="2 3">
    <name type="scientific">Anopheles atroparvus</name>
    <name type="common">European mosquito</name>
    <dbReference type="NCBI Taxonomy" id="41427"/>
    <lineage>
        <taxon>Eukaryota</taxon>
        <taxon>Metazoa</taxon>
        <taxon>Ecdysozoa</taxon>
        <taxon>Arthropoda</taxon>
        <taxon>Hexapoda</taxon>
        <taxon>Insecta</taxon>
        <taxon>Pterygota</taxon>
        <taxon>Neoptera</taxon>
        <taxon>Endopterygota</taxon>
        <taxon>Diptera</taxon>
        <taxon>Nematocera</taxon>
        <taxon>Culicoidea</taxon>
        <taxon>Culicidae</taxon>
        <taxon>Anophelinae</taxon>
        <taxon>Anopheles</taxon>
    </lineage>
</organism>
<feature type="compositionally biased region" description="Basic and acidic residues" evidence="1">
    <location>
        <begin position="15"/>
        <end position="31"/>
    </location>
</feature>
<accession>A0AAG5DEH3</accession>
<keyword evidence="3" id="KW-1185">Reference proteome</keyword>
<evidence type="ECO:0000313" key="3">
    <source>
        <dbReference type="Proteomes" id="UP000075880"/>
    </source>
</evidence>
<proteinExistence type="predicted"/>
<protein>
    <submittedName>
        <fullName evidence="2">Uncharacterized protein</fullName>
    </submittedName>
</protein>
<dbReference type="EnsemblMetazoa" id="ENSAATROPT010672">
    <property type="protein sequence ID" value="ENSAATROPP009632"/>
    <property type="gene ID" value="ENSAATROPG008681"/>
</dbReference>
<name>A0AAG5DEH3_ANOAO</name>
<evidence type="ECO:0000313" key="2">
    <source>
        <dbReference type="EnsemblMetazoa" id="ENSAATROPP009632"/>
    </source>
</evidence>
<feature type="region of interest" description="Disordered" evidence="1">
    <location>
        <begin position="13"/>
        <end position="37"/>
    </location>
</feature>
<dbReference type="Proteomes" id="UP000075880">
    <property type="component" value="Unassembled WGS sequence"/>
</dbReference>
<dbReference type="AlphaFoldDB" id="A0AAG5DEH3"/>
<sequence>MTRLGIQLRYLGRKGQRENQAHDEATQEGTRKNLLFT</sequence>
<reference evidence="2" key="1">
    <citation type="submission" date="2024-04" db="UniProtKB">
        <authorList>
            <consortium name="EnsemblMetazoa"/>
        </authorList>
    </citation>
    <scope>IDENTIFICATION</scope>
    <source>
        <strain evidence="2">EBRO</strain>
    </source>
</reference>